<dbReference type="EMBL" id="GGEC01014416">
    <property type="protein sequence ID" value="MBW94899.1"/>
    <property type="molecule type" value="Transcribed_RNA"/>
</dbReference>
<organism evidence="1">
    <name type="scientific">Rhizophora mucronata</name>
    <name type="common">Asiatic mangrove</name>
    <dbReference type="NCBI Taxonomy" id="61149"/>
    <lineage>
        <taxon>Eukaryota</taxon>
        <taxon>Viridiplantae</taxon>
        <taxon>Streptophyta</taxon>
        <taxon>Embryophyta</taxon>
        <taxon>Tracheophyta</taxon>
        <taxon>Spermatophyta</taxon>
        <taxon>Magnoliopsida</taxon>
        <taxon>eudicotyledons</taxon>
        <taxon>Gunneridae</taxon>
        <taxon>Pentapetalae</taxon>
        <taxon>rosids</taxon>
        <taxon>fabids</taxon>
        <taxon>Malpighiales</taxon>
        <taxon>Rhizophoraceae</taxon>
        <taxon>Rhizophora</taxon>
    </lineage>
</organism>
<proteinExistence type="predicted"/>
<sequence length="73" mass="7421">MAVLPGEGGTTFSSFCLPTSTDNFTGGALVSNTLLRVSLSISALSSLSLSSPSKSSLTFFVSLFPSSLLATIT</sequence>
<protein>
    <submittedName>
        <fullName evidence="1">Uncharacterized protein</fullName>
    </submittedName>
</protein>
<accession>A0A2P2JN69</accession>
<reference evidence="1" key="1">
    <citation type="submission" date="2018-02" db="EMBL/GenBank/DDBJ databases">
        <title>Rhizophora mucronata_Transcriptome.</title>
        <authorList>
            <person name="Meera S.P."/>
            <person name="Sreeshan A."/>
            <person name="Augustine A."/>
        </authorList>
    </citation>
    <scope>NUCLEOTIDE SEQUENCE</scope>
    <source>
        <tissue evidence="1">Leaf</tissue>
    </source>
</reference>
<dbReference type="AlphaFoldDB" id="A0A2P2JN69"/>
<evidence type="ECO:0000313" key="1">
    <source>
        <dbReference type="EMBL" id="MBW94899.1"/>
    </source>
</evidence>
<name>A0A2P2JN69_RHIMU</name>